<proteinExistence type="predicted"/>
<feature type="non-terminal residue" evidence="1">
    <location>
        <position position="1"/>
    </location>
</feature>
<organism evidence="1">
    <name type="scientific">Homalodisca liturata</name>
    <dbReference type="NCBI Taxonomy" id="320908"/>
    <lineage>
        <taxon>Eukaryota</taxon>
        <taxon>Metazoa</taxon>
        <taxon>Ecdysozoa</taxon>
        <taxon>Arthropoda</taxon>
        <taxon>Hexapoda</taxon>
        <taxon>Insecta</taxon>
        <taxon>Pterygota</taxon>
        <taxon>Neoptera</taxon>
        <taxon>Paraneoptera</taxon>
        <taxon>Hemiptera</taxon>
        <taxon>Auchenorrhyncha</taxon>
        <taxon>Membracoidea</taxon>
        <taxon>Cicadellidae</taxon>
        <taxon>Cicadellinae</taxon>
        <taxon>Proconiini</taxon>
        <taxon>Homalodisca</taxon>
    </lineage>
</organism>
<dbReference type="EMBL" id="GECU01021555">
    <property type="protein sequence ID" value="JAS86151.1"/>
    <property type="molecule type" value="Transcribed_RNA"/>
</dbReference>
<sequence length="113" mass="12519">SSDVSCITSVDTFNAKILYLNAQSLMDKRDMLEIVLAESCFIGLCVSEHWCSELTSDMVNMQDFVPASMYCRSISQRGGSGVLLRQGIKFTVVDVDEFCSEMNIEVAAVMLTE</sequence>
<evidence type="ECO:0000313" key="1">
    <source>
        <dbReference type="EMBL" id="JAS86151.1"/>
    </source>
</evidence>
<feature type="non-terminal residue" evidence="1">
    <location>
        <position position="113"/>
    </location>
</feature>
<accession>A0A1B6IGV0</accession>
<gene>
    <name evidence="1" type="ORF">g.2189</name>
</gene>
<name>A0A1B6IGV0_9HEMI</name>
<dbReference type="AlphaFoldDB" id="A0A1B6IGV0"/>
<protein>
    <submittedName>
        <fullName evidence="1">Uncharacterized protein</fullName>
    </submittedName>
</protein>
<reference evidence="1" key="1">
    <citation type="submission" date="2015-11" db="EMBL/GenBank/DDBJ databases">
        <title>De novo transcriptome assembly of four potential Pierce s Disease insect vectors from Arizona vineyards.</title>
        <authorList>
            <person name="Tassone E.E."/>
        </authorList>
    </citation>
    <scope>NUCLEOTIDE SEQUENCE</scope>
</reference>